<protein>
    <recommendedName>
        <fullName evidence="4">DUF1360 domain-containing protein</fullName>
    </recommendedName>
</protein>
<evidence type="ECO:0008006" key="4">
    <source>
        <dbReference type="Google" id="ProtNLM"/>
    </source>
</evidence>
<evidence type="ECO:0000313" key="2">
    <source>
        <dbReference type="EMBL" id="MDA4846263.1"/>
    </source>
</evidence>
<evidence type="ECO:0000313" key="3">
    <source>
        <dbReference type="Proteomes" id="UP001148313"/>
    </source>
</evidence>
<name>A0ABT4VQG8_9HYPH</name>
<keyword evidence="1" id="KW-0812">Transmembrane</keyword>
<feature type="transmembrane region" description="Helical" evidence="1">
    <location>
        <begin position="51"/>
        <end position="72"/>
    </location>
</feature>
<reference evidence="2" key="1">
    <citation type="submission" date="2022-11" db="EMBL/GenBank/DDBJ databases">
        <title>Hoeflea poritis sp. nov., isolated from scleractinian coral Porites lutea.</title>
        <authorList>
            <person name="Zhang G."/>
            <person name="Wei Q."/>
            <person name="Cai L."/>
        </authorList>
    </citation>
    <scope>NUCLEOTIDE SEQUENCE</scope>
    <source>
        <strain evidence="2">E7-10</strain>
    </source>
</reference>
<dbReference type="RefSeq" id="WP_271089998.1">
    <property type="nucleotide sequence ID" value="NZ_JAPJZH010000007.1"/>
</dbReference>
<organism evidence="2 3">
    <name type="scientific">Hoeflea poritis</name>
    <dbReference type="NCBI Taxonomy" id="2993659"/>
    <lineage>
        <taxon>Bacteria</taxon>
        <taxon>Pseudomonadati</taxon>
        <taxon>Pseudomonadota</taxon>
        <taxon>Alphaproteobacteria</taxon>
        <taxon>Hyphomicrobiales</taxon>
        <taxon>Rhizobiaceae</taxon>
        <taxon>Hoeflea</taxon>
    </lineage>
</organism>
<gene>
    <name evidence="2" type="ORF">OOZ53_12935</name>
</gene>
<keyword evidence="1" id="KW-0472">Membrane</keyword>
<accession>A0ABT4VQG8</accession>
<evidence type="ECO:0000256" key="1">
    <source>
        <dbReference type="SAM" id="Phobius"/>
    </source>
</evidence>
<keyword evidence="3" id="KW-1185">Reference proteome</keyword>
<feature type="transmembrane region" description="Helical" evidence="1">
    <location>
        <begin position="84"/>
        <end position="110"/>
    </location>
</feature>
<proteinExistence type="predicted"/>
<dbReference type="EMBL" id="JAPJZH010000007">
    <property type="protein sequence ID" value="MDA4846263.1"/>
    <property type="molecule type" value="Genomic_DNA"/>
</dbReference>
<sequence>MSFELALIGVSVHLLIWEKLPEWGTWFNALLARLPQPLQTLYEQWRCPYCAGFWIALVLHGMTGFWTISALAELPAYWGPAMPFVGWFLDALASAVLIQVGILIVGALRLPAMKSYMMKQDFMRSFKTQNADEGAA</sequence>
<keyword evidence="1" id="KW-1133">Transmembrane helix</keyword>
<comment type="caution">
    <text evidence="2">The sequence shown here is derived from an EMBL/GenBank/DDBJ whole genome shotgun (WGS) entry which is preliminary data.</text>
</comment>
<dbReference type="Proteomes" id="UP001148313">
    <property type="component" value="Unassembled WGS sequence"/>
</dbReference>